<dbReference type="PANTHER" id="PTHR43679">
    <property type="entry name" value="OCTANOYLTRANSFERASE LIPM-RELATED"/>
    <property type="match status" value="1"/>
</dbReference>
<dbReference type="SUPFAM" id="SSF55681">
    <property type="entry name" value="Class II aaRS and biotin synthetases"/>
    <property type="match status" value="1"/>
</dbReference>
<sequence length="280" mass="31203">MGEKMTTWRCIHTGMSDSAWNMAVDEAILIAHSEGVVPPTVRFYGWNPPTLSIGYFQRARREVALERVAARGLGFVRRATGGRAVLHDQEVTYSVIVSESYPGMPTSVTESYRVISAGLLEGFRELKMQAEMVPLESEEEKVKYASMGSAACFDSPSNYELVVEGRKVAGSAQTRQKGVILQHGSILLDLDVDLLFDVLQFPSDRVRERMKRGFLQKAVAINQLRPDPVTYEKAVDAFTTGFAKGMNIQLIPGELSARELDLAHQLAASRYGREEWNLKK</sequence>
<keyword evidence="2" id="KW-0436">Ligase</keyword>
<dbReference type="PANTHER" id="PTHR43679:SF2">
    <property type="entry name" value="OCTANOYL-[GCVH]:PROTEIN N-OCTANOYLTRANSFERASE"/>
    <property type="match status" value="1"/>
</dbReference>
<dbReference type="InterPro" id="IPR045864">
    <property type="entry name" value="aa-tRNA-synth_II/BPL/LPL"/>
</dbReference>
<evidence type="ECO:0000259" key="1">
    <source>
        <dbReference type="PROSITE" id="PS51733"/>
    </source>
</evidence>
<organism evidence="2 3">
    <name type="scientific">Desmospora activa DSM 45169</name>
    <dbReference type="NCBI Taxonomy" id="1121389"/>
    <lineage>
        <taxon>Bacteria</taxon>
        <taxon>Bacillati</taxon>
        <taxon>Bacillota</taxon>
        <taxon>Bacilli</taxon>
        <taxon>Bacillales</taxon>
        <taxon>Thermoactinomycetaceae</taxon>
        <taxon>Desmospora</taxon>
    </lineage>
</organism>
<dbReference type="Gene3D" id="3.30.930.10">
    <property type="entry name" value="Bira Bifunctional Protein, Domain 2"/>
    <property type="match status" value="1"/>
</dbReference>
<dbReference type="CDD" id="cd16443">
    <property type="entry name" value="LplA"/>
    <property type="match status" value="1"/>
</dbReference>
<dbReference type="AlphaFoldDB" id="A0A2T4Z9D8"/>
<dbReference type="Proteomes" id="UP000241639">
    <property type="component" value="Unassembled WGS sequence"/>
</dbReference>
<gene>
    <name evidence="2" type="ORF">C8J48_1073</name>
</gene>
<accession>A0A2T4Z9D8</accession>
<comment type="caution">
    <text evidence="2">The sequence shown here is derived from an EMBL/GenBank/DDBJ whole genome shotgun (WGS) entry which is preliminary data.</text>
</comment>
<protein>
    <submittedName>
        <fullName evidence="2">Lipoate-protein ligase A</fullName>
    </submittedName>
</protein>
<dbReference type="PROSITE" id="PS51733">
    <property type="entry name" value="BPL_LPL_CATALYTIC"/>
    <property type="match status" value="1"/>
</dbReference>
<dbReference type="InterPro" id="IPR050664">
    <property type="entry name" value="Octanoyltrans_LipM/LipL"/>
</dbReference>
<dbReference type="Pfam" id="PF21948">
    <property type="entry name" value="LplA-B_cat"/>
    <property type="match status" value="1"/>
</dbReference>
<proteinExistence type="predicted"/>
<dbReference type="GO" id="GO:0140096">
    <property type="term" value="F:catalytic activity, acting on a protein"/>
    <property type="evidence" value="ECO:0007669"/>
    <property type="project" value="UniProtKB-ARBA"/>
</dbReference>
<name>A0A2T4Z9D8_9BACL</name>
<dbReference type="GO" id="GO:0016874">
    <property type="term" value="F:ligase activity"/>
    <property type="evidence" value="ECO:0007669"/>
    <property type="project" value="UniProtKB-KW"/>
</dbReference>
<dbReference type="EMBL" id="PZZP01000001">
    <property type="protein sequence ID" value="PTM58490.1"/>
    <property type="molecule type" value="Genomic_DNA"/>
</dbReference>
<dbReference type="GO" id="GO:0009249">
    <property type="term" value="P:protein lipoylation"/>
    <property type="evidence" value="ECO:0007669"/>
    <property type="project" value="UniProtKB-ARBA"/>
</dbReference>
<evidence type="ECO:0000313" key="2">
    <source>
        <dbReference type="EMBL" id="PTM58490.1"/>
    </source>
</evidence>
<keyword evidence="3" id="KW-1185">Reference proteome</keyword>
<evidence type="ECO:0000313" key="3">
    <source>
        <dbReference type="Proteomes" id="UP000241639"/>
    </source>
</evidence>
<dbReference type="GO" id="GO:0016740">
    <property type="term" value="F:transferase activity"/>
    <property type="evidence" value="ECO:0007669"/>
    <property type="project" value="UniProtKB-ARBA"/>
</dbReference>
<reference evidence="2 3" key="1">
    <citation type="submission" date="2018-04" db="EMBL/GenBank/DDBJ databases">
        <title>Genomic Encyclopedia of Archaeal and Bacterial Type Strains, Phase II (KMG-II): from individual species to whole genera.</title>
        <authorList>
            <person name="Goeker M."/>
        </authorList>
    </citation>
    <scope>NUCLEOTIDE SEQUENCE [LARGE SCALE GENOMIC DNA]</scope>
    <source>
        <strain evidence="2 3">DSM 45169</strain>
    </source>
</reference>
<feature type="domain" description="BPL/LPL catalytic" evidence="1">
    <location>
        <begin position="35"/>
        <end position="250"/>
    </location>
</feature>
<dbReference type="InterPro" id="IPR004143">
    <property type="entry name" value="BPL_LPL_catalytic"/>
</dbReference>